<dbReference type="Proteomes" id="UP000034301">
    <property type="component" value="Unassembled WGS sequence"/>
</dbReference>
<evidence type="ECO:0000313" key="2">
    <source>
        <dbReference type="Proteomes" id="UP000034301"/>
    </source>
</evidence>
<comment type="caution">
    <text evidence="1">The sequence shown here is derived from an EMBL/GenBank/DDBJ whole genome shotgun (WGS) entry which is preliminary data.</text>
</comment>
<gene>
    <name evidence="1" type="ORF">UT78_C0001G0070</name>
</gene>
<dbReference type="EMBL" id="LBYC01000001">
    <property type="protein sequence ID" value="KKR43884.1"/>
    <property type="molecule type" value="Genomic_DNA"/>
</dbReference>
<evidence type="ECO:0000313" key="1">
    <source>
        <dbReference type="EMBL" id="KKR43884.1"/>
    </source>
</evidence>
<protein>
    <submittedName>
        <fullName evidence="1">Uncharacterized protein</fullName>
    </submittedName>
</protein>
<accession>A0A0G0QTU2</accession>
<sequence>MSLNIVLLETFHVPAGHGRTNLVNLLGKNPQIVSELFRNLIYSIGSTYDNRDILYGAYRIDDPSAGVMGLPLVSLNEIGNICAALSFLGRRSKLPFQVAGTNGRVKIFFGRFLFKGVEFVLVVERYNSHHVHCHALTLGEWTNGESSVLLKRIKG</sequence>
<organism evidence="1 2">
    <name type="scientific">Candidatus Nomurabacteria bacterium GW2011_GWF2_40_12</name>
    <dbReference type="NCBI Taxonomy" id="1618776"/>
    <lineage>
        <taxon>Bacteria</taxon>
        <taxon>Candidatus Nomuraibacteriota</taxon>
    </lineage>
</organism>
<reference evidence="1 2" key="1">
    <citation type="journal article" date="2015" name="Nature">
        <title>rRNA introns, odd ribosomes, and small enigmatic genomes across a large radiation of phyla.</title>
        <authorList>
            <person name="Brown C.T."/>
            <person name="Hug L.A."/>
            <person name="Thomas B.C."/>
            <person name="Sharon I."/>
            <person name="Castelle C.J."/>
            <person name="Singh A."/>
            <person name="Wilkins M.J."/>
            <person name="Williams K.H."/>
            <person name="Banfield J.F."/>
        </authorList>
    </citation>
    <scope>NUCLEOTIDE SEQUENCE [LARGE SCALE GENOMIC DNA]</scope>
</reference>
<name>A0A0G0QTU2_9BACT</name>
<proteinExistence type="predicted"/>
<dbReference type="AlphaFoldDB" id="A0A0G0QTU2"/>